<organism evidence="1 2">
    <name type="scientific">Sulfobacillus thermosulfidooxidans (strain DSM 9293 / VKM B-1269 / AT-1)</name>
    <dbReference type="NCBI Taxonomy" id="929705"/>
    <lineage>
        <taxon>Bacteria</taxon>
        <taxon>Bacillati</taxon>
        <taxon>Bacillota</taxon>
        <taxon>Clostridia</taxon>
        <taxon>Eubacteriales</taxon>
        <taxon>Clostridiales Family XVII. Incertae Sedis</taxon>
        <taxon>Sulfobacillus</taxon>
    </lineage>
</organism>
<dbReference type="InterPro" id="IPR016181">
    <property type="entry name" value="Acyl_CoA_acyltransferase"/>
</dbReference>
<dbReference type="Proteomes" id="UP000192660">
    <property type="component" value="Unassembled WGS sequence"/>
</dbReference>
<evidence type="ECO:0000313" key="1">
    <source>
        <dbReference type="EMBL" id="SMC07896.1"/>
    </source>
</evidence>
<protein>
    <recommendedName>
        <fullName evidence="3">Phosphatidylglycerol lysyltransferase C-terminal domain-containing protein</fullName>
    </recommendedName>
</protein>
<proteinExistence type="predicted"/>
<dbReference type="EMBL" id="FWWY01000002">
    <property type="protein sequence ID" value="SMC07896.1"/>
    <property type="molecule type" value="Genomic_DNA"/>
</dbReference>
<dbReference type="OrthoDB" id="8181984at2"/>
<sequence>MITSDFNRYSDWQKSRHYVTSNGAFGAASFLRETFEDSRWSGYFAVSERRADVIVPFFVARMASVHSTYLVETFLREGINLTDRAYIVLIGSTPGGFPGYLFRADNSPDTTFEGLRDALGQIARYGDLDNANLVIAHGNEDMVRALLEQRATSVVVNDGYRAVLPVLDIEKFPRKIKQTYRADIRKFEALGIRWTFEEWRTILREAGEAIIGVKSRHGLSDSILRLQEEYSAIEDEVEINGCLVTGPDERPIGGSIIWIYQGFLHVVEVGMTSDPQYAKHAYYAAVFHGPMELARIRGISAIDLGLEALTPKRARGAQMAESYLVRISGEMT</sequence>
<accession>A0A1W1WNS4</accession>
<evidence type="ECO:0008006" key="3">
    <source>
        <dbReference type="Google" id="ProtNLM"/>
    </source>
</evidence>
<evidence type="ECO:0000313" key="2">
    <source>
        <dbReference type="Proteomes" id="UP000192660"/>
    </source>
</evidence>
<dbReference type="SUPFAM" id="SSF55729">
    <property type="entry name" value="Acyl-CoA N-acyltransferases (Nat)"/>
    <property type="match status" value="1"/>
</dbReference>
<dbReference type="AlphaFoldDB" id="A0A1W1WNS4"/>
<reference evidence="2" key="1">
    <citation type="submission" date="2017-04" db="EMBL/GenBank/DDBJ databases">
        <authorList>
            <person name="Varghese N."/>
            <person name="Submissions S."/>
        </authorList>
    </citation>
    <scope>NUCLEOTIDE SEQUENCE [LARGE SCALE GENOMIC DNA]</scope>
    <source>
        <strain evidence="2">DSM 9293</strain>
    </source>
</reference>
<name>A0A1W1WNS4_SULTA</name>
<keyword evidence="2" id="KW-1185">Reference proteome</keyword>
<gene>
    <name evidence="1" type="ORF">SAMN00768000_3518</name>
</gene>
<dbReference type="RefSeq" id="WP_020373399.1">
    <property type="nucleotide sequence ID" value="NZ_FWWY01000002.1"/>
</dbReference>